<name>A0A0F8ZIW6_9ZZZZ</name>
<dbReference type="AlphaFoldDB" id="A0A0F8ZIW6"/>
<proteinExistence type="predicted"/>
<dbReference type="EMBL" id="LAZR01051067">
    <property type="protein sequence ID" value="KKK85970.1"/>
    <property type="molecule type" value="Genomic_DNA"/>
</dbReference>
<reference evidence="1" key="1">
    <citation type="journal article" date="2015" name="Nature">
        <title>Complex archaea that bridge the gap between prokaryotes and eukaryotes.</title>
        <authorList>
            <person name="Spang A."/>
            <person name="Saw J.H."/>
            <person name="Jorgensen S.L."/>
            <person name="Zaremba-Niedzwiedzka K."/>
            <person name="Martijn J."/>
            <person name="Lind A.E."/>
            <person name="van Eijk R."/>
            <person name="Schleper C."/>
            <person name="Guy L."/>
            <person name="Ettema T.J."/>
        </authorList>
    </citation>
    <scope>NUCLEOTIDE SEQUENCE</scope>
</reference>
<gene>
    <name evidence="1" type="ORF">LCGC14_2767930</name>
</gene>
<feature type="non-terminal residue" evidence="1">
    <location>
        <position position="100"/>
    </location>
</feature>
<evidence type="ECO:0000313" key="1">
    <source>
        <dbReference type="EMBL" id="KKK85970.1"/>
    </source>
</evidence>
<organism evidence="1">
    <name type="scientific">marine sediment metagenome</name>
    <dbReference type="NCBI Taxonomy" id="412755"/>
    <lineage>
        <taxon>unclassified sequences</taxon>
        <taxon>metagenomes</taxon>
        <taxon>ecological metagenomes</taxon>
    </lineage>
</organism>
<comment type="caution">
    <text evidence="1">The sequence shown here is derived from an EMBL/GenBank/DDBJ whole genome shotgun (WGS) entry which is preliminary data.</text>
</comment>
<protein>
    <submittedName>
        <fullName evidence="1">Uncharacterized protein</fullName>
    </submittedName>
</protein>
<sequence>MSSKKAKVSLPDPFPVNDLRSLNFGSADGHRDSVAREAFIVTSSVRQFFLNQHSIIVGAIGTGKSTLFRLLKSNSHDIEAYKGDLIVSLEEALSFNELST</sequence>
<accession>A0A0F8ZIW6</accession>